<proteinExistence type="predicted"/>
<feature type="compositionally biased region" description="Basic and acidic residues" evidence="1">
    <location>
        <begin position="161"/>
        <end position="171"/>
    </location>
</feature>
<accession>A0A9N7YPL3</accession>
<sequence>MKNTEQVPGFVPAAGLLVQEAEDHGLRLLLLYRLRPSPGCSHVFLFERVGPDNLLLLHKQQLHNMTFRKASLSGPRRGRLGNICLVPVRGRGTSGEPLSRPAQSGRGERGECSQYAAGNMSGKKRRSEEEREGQRDLVKGKESEQQNRRRGGEELTLNSLLDERRREEEKRRRGGGVK</sequence>
<comment type="caution">
    <text evidence="2">The sequence shown here is derived from an EMBL/GenBank/DDBJ whole genome shotgun (WGS) entry which is preliminary data.</text>
</comment>
<protein>
    <submittedName>
        <fullName evidence="2">Uncharacterized protein</fullName>
    </submittedName>
</protein>
<dbReference type="Proteomes" id="UP001153269">
    <property type="component" value="Unassembled WGS sequence"/>
</dbReference>
<evidence type="ECO:0000313" key="2">
    <source>
        <dbReference type="EMBL" id="CAB1431929.1"/>
    </source>
</evidence>
<evidence type="ECO:0000256" key="1">
    <source>
        <dbReference type="SAM" id="MobiDB-lite"/>
    </source>
</evidence>
<reference evidence="2" key="1">
    <citation type="submission" date="2020-03" db="EMBL/GenBank/DDBJ databases">
        <authorList>
            <person name="Weist P."/>
        </authorList>
    </citation>
    <scope>NUCLEOTIDE SEQUENCE</scope>
</reference>
<organism evidence="2 3">
    <name type="scientific">Pleuronectes platessa</name>
    <name type="common">European plaice</name>
    <dbReference type="NCBI Taxonomy" id="8262"/>
    <lineage>
        <taxon>Eukaryota</taxon>
        <taxon>Metazoa</taxon>
        <taxon>Chordata</taxon>
        <taxon>Craniata</taxon>
        <taxon>Vertebrata</taxon>
        <taxon>Euteleostomi</taxon>
        <taxon>Actinopterygii</taxon>
        <taxon>Neopterygii</taxon>
        <taxon>Teleostei</taxon>
        <taxon>Neoteleostei</taxon>
        <taxon>Acanthomorphata</taxon>
        <taxon>Carangaria</taxon>
        <taxon>Pleuronectiformes</taxon>
        <taxon>Pleuronectoidei</taxon>
        <taxon>Pleuronectidae</taxon>
        <taxon>Pleuronectes</taxon>
    </lineage>
</organism>
<dbReference type="EMBL" id="CADEAL010001389">
    <property type="protein sequence ID" value="CAB1431929.1"/>
    <property type="molecule type" value="Genomic_DNA"/>
</dbReference>
<gene>
    <name evidence="2" type="ORF">PLEPLA_LOCUS19986</name>
</gene>
<feature type="region of interest" description="Disordered" evidence="1">
    <location>
        <begin position="90"/>
        <end position="178"/>
    </location>
</feature>
<name>A0A9N7YPL3_PLEPL</name>
<keyword evidence="3" id="KW-1185">Reference proteome</keyword>
<feature type="compositionally biased region" description="Basic and acidic residues" evidence="1">
    <location>
        <begin position="126"/>
        <end position="153"/>
    </location>
</feature>
<dbReference type="AlphaFoldDB" id="A0A9N7YPL3"/>
<evidence type="ECO:0000313" key="3">
    <source>
        <dbReference type="Proteomes" id="UP001153269"/>
    </source>
</evidence>